<evidence type="ECO:0000256" key="3">
    <source>
        <dbReference type="ARBA" id="ARBA00022840"/>
    </source>
</evidence>
<evidence type="ECO:0000313" key="6">
    <source>
        <dbReference type="EMBL" id="MCU9613642.1"/>
    </source>
</evidence>
<feature type="coiled-coil region" evidence="4">
    <location>
        <begin position="530"/>
        <end position="617"/>
    </location>
</feature>
<comment type="caution">
    <text evidence="6">The sequence shown here is derived from an EMBL/GenBank/DDBJ whole genome shotgun (WGS) entry which is preliminary data.</text>
</comment>
<protein>
    <submittedName>
        <fullName evidence="6">ABC-F family ATP-binding cassette domain-containing protein</fullName>
    </submittedName>
</protein>
<evidence type="ECO:0000313" key="7">
    <source>
        <dbReference type="Proteomes" id="UP001209318"/>
    </source>
</evidence>
<proteinExistence type="predicted"/>
<dbReference type="Proteomes" id="UP001209318">
    <property type="component" value="Unassembled WGS sequence"/>
</dbReference>
<evidence type="ECO:0000256" key="2">
    <source>
        <dbReference type="ARBA" id="ARBA00022741"/>
    </source>
</evidence>
<dbReference type="SUPFAM" id="SSF52540">
    <property type="entry name" value="P-loop containing nucleoside triphosphate hydrolases"/>
    <property type="match status" value="2"/>
</dbReference>
<dbReference type="InterPro" id="IPR017871">
    <property type="entry name" value="ABC_transporter-like_CS"/>
</dbReference>
<sequence>MQLLNALNIQKSIGEKHLFNNISFSVGEKERIGLIGVNGTGKSTLLKIIAGMEDMDEGSIVKPNDFSIAILLQEPFFQEDLTILEQVLGADNKVNKVVRSYEIALEALNENPKSEKRQQTFFQLQKEMDSLGGWDISAKAKTMLSKLGLQNYHEKVSNLSGGQKKRVALAEVLMHEADLLILDEPTNHLDYEMIEWLQDELKKYTKSILFVTHDRYFLDAVSNQIFELFNGELFTYKGNYANYLEAKAIRLEESDRRREKAENLYKRELAWIRRGAQARSTKQKARIQRFESLDKELQKGTNKDNLEMAFTTTRLGKDVIEIKAANKAFSGKIILREFDLLVNQKDRIGIVGKNGSGKSTLLNIFAGKEQLDAGDVIIGQTVKMAYYTQESVDMDINKRMIEYIKESKENITTTDGKIISAAQMLERFLFPMHTHGTPIRKLSGGERRRLYLLKLLMDEPNVLLLDEPTNDLDTETLTILEGFLEEFAGVVITVSHDRYFLDKVCDTLLVFQGEGVIERYYGSYSDYLEKSKLELRKEEVKEIVKQADKQVKPAKKRLSYMEKREWDEIDDKIAEAEGKIASIQEEMQATGSDFTKLQSLMAEEEKWNQELERLIERWTYLSEMAES</sequence>
<dbReference type="PROSITE" id="PS50893">
    <property type="entry name" value="ABC_TRANSPORTER_2"/>
    <property type="match status" value="2"/>
</dbReference>
<dbReference type="InterPro" id="IPR037118">
    <property type="entry name" value="Val-tRNA_synth_C_sf"/>
</dbReference>
<keyword evidence="3 6" id="KW-0067">ATP-binding</keyword>
<dbReference type="InterPro" id="IPR003439">
    <property type="entry name" value="ABC_transporter-like_ATP-bd"/>
</dbReference>
<reference evidence="6" key="1">
    <citation type="submission" date="2022-10" db="EMBL/GenBank/DDBJ databases">
        <title>Description of Fervidibacillus gen. nov. in the family Fervidibacillaceae fam. nov. with two species, Fervidibacillus albus sp. nov., and Fervidibacillus halotolerans sp. nov., isolated from tidal flat sediments.</title>
        <authorList>
            <person name="Kwon K.K."/>
            <person name="Yang S.-H."/>
        </authorList>
    </citation>
    <scope>NUCLEOTIDE SEQUENCE</scope>
    <source>
        <strain evidence="6">JCM 19140</strain>
    </source>
</reference>
<dbReference type="Gene3D" id="3.40.50.300">
    <property type="entry name" value="P-loop containing nucleotide triphosphate hydrolases"/>
    <property type="match status" value="2"/>
</dbReference>
<dbReference type="GO" id="GO:0005524">
    <property type="term" value="F:ATP binding"/>
    <property type="evidence" value="ECO:0007669"/>
    <property type="project" value="UniProtKB-KW"/>
</dbReference>
<dbReference type="GO" id="GO:0016887">
    <property type="term" value="F:ATP hydrolysis activity"/>
    <property type="evidence" value="ECO:0007669"/>
    <property type="project" value="InterPro"/>
</dbReference>
<dbReference type="PANTHER" id="PTHR42855:SF1">
    <property type="entry name" value="ABC TRANSPORTER DOMAIN-CONTAINING PROTEIN"/>
    <property type="match status" value="1"/>
</dbReference>
<dbReference type="SMART" id="SM00382">
    <property type="entry name" value="AAA"/>
    <property type="match status" value="2"/>
</dbReference>
<keyword evidence="1" id="KW-0677">Repeat</keyword>
<evidence type="ECO:0000259" key="5">
    <source>
        <dbReference type="PROSITE" id="PS50893"/>
    </source>
</evidence>
<dbReference type="FunFam" id="3.40.50.300:FF:000011">
    <property type="entry name" value="Putative ABC transporter ATP-binding component"/>
    <property type="match status" value="1"/>
</dbReference>
<dbReference type="AlphaFoldDB" id="A0AAE3ISL1"/>
<dbReference type="InterPro" id="IPR003593">
    <property type="entry name" value="AAA+_ATPase"/>
</dbReference>
<dbReference type="GO" id="GO:0003677">
    <property type="term" value="F:DNA binding"/>
    <property type="evidence" value="ECO:0007669"/>
    <property type="project" value="InterPro"/>
</dbReference>
<dbReference type="InterPro" id="IPR032781">
    <property type="entry name" value="ABC_tran_Xtn"/>
</dbReference>
<keyword evidence="4" id="KW-0175">Coiled coil</keyword>
<feature type="domain" description="ABC transporter" evidence="5">
    <location>
        <begin position="320"/>
        <end position="538"/>
    </location>
</feature>
<dbReference type="RefSeq" id="WP_263072880.1">
    <property type="nucleotide sequence ID" value="NZ_JAOUSF010000003.1"/>
</dbReference>
<feature type="domain" description="ABC transporter" evidence="5">
    <location>
        <begin position="4"/>
        <end position="255"/>
    </location>
</feature>
<name>A0AAE3ISL1_9BACI</name>
<dbReference type="Pfam" id="PF00005">
    <property type="entry name" value="ABC_tran"/>
    <property type="match status" value="2"/>
</dbReference>
<dbReference type="Gene3D" id="1.10.287.380">
    <property type="entry name" value="Valyl-tRNA synthetase, C-terminal domain"/>
    <property type="match status" value="1"/>
</dbReference>
<organism evidence="6 7">
    <name type="scientific">Perspicuibacillus lycopersici</name>
    <dbReference type="NCBI Taxonomy" id="1325689"/>
    <lineage>
        <taxon>Bacteria</taxon>
        <taxon>Bacillati</taxon>
        <taxon>Bacillota</taxon>
        <taxon>Bacilli</taxon>
        <taxon>Bacillales</taxon>
        <taxon>Bacillaceae</taxon>
        <taxon>Perspicuibacillus</taxon>
    </lineage>
</organism>
<evidence type="ECO:0000256" key="4">
    <source>
        <dbReference type="SAM" id="Coils"/>
    </source>
</evidence>
<dbReference type="EMBL" id="JAOUSF010000003">
    <property type="protein sequence ID" value="MCU9613642.1"/>
    <property type="molecule type" value="Genomic_DNA"/>
</dbReference>
<evidence type="ECO:0000256" key="1">
    <source>
        <dbReference type="ARBA" id="ARBA00022737"/>
    </source>
</evidence>
<keyword evidence="7" id="KW-1185">Reference proteome</keyword>
<dbReference type="PROSITE" id="PS00211">
    <property type="entry name" value="ABC_TRANSPORTER_1"/>
    <property type="match status" value="1"/>
</dbReference>
<dbReference type="Pfam" id="PF12848">
    <property type="entry name" value="ABC_tran_Xtn"/>
    <property type="match status" value="1"/>
</dbReference>
<dbReference type="Pfam" id="PF16326">
    <property type="entry name" value="ABC_tran_CTD"/>
    <property type="match status" value="1"/>
</dbReference>
<keyword evidence="2" id="KW-0547">Nucleotide-binding</keyword>
<accession>A0AAE3ISL1</accession>
<dbReference type="FunFam" id="3.40.50.300:FF:000309">
    <property type="entry name" value="ABC transporter ATP-binding protein"/>
    <property type="match status" value="1"/>
</dbReference>
<dbReference type="CDD" id="cd03221">
    <property type="entry name" value="ABCF_EF-3"/>
    <property type="match status" value="2"/>
</dbReference>
<dbReference type="InterPro" id="IPR027417">
    <property type="entry name" value="P-loop_NTPase"/>
</dbReference>
<dbReference type="InterPro" id="IPR051309">
    <property type="entry name" value="ABCF_ATPase"/>
</dbReference>
<dbReference type="PANTHER" id="PTHR42855">
    <property type="entry name" value="ABC TRANSPORTER ATP-BINDING SUBUNIT"/>
    <property type="match status" value="1"/>
</dbReference>
<dbReference type="InterPro" id="IPR032524">
    <property type="entry name" value="ABC_tran_C"/>
</dbReference>
<gene>
    <name evidence="6" type="ORF">OEV98_08720</name>
</gene>